<comment type="subcellular location">
    <subcellularLocation>
        <location evidence="10">Cell membrane</location>
        <topology evidence="10">Multi-pass membrane protein</topology>
    </subcellularLocation>
    <subcellularLocation>
        <location evidence="10">Bacterial flagellum basal body</location>
    </subcellularLocation>
</comment>
<dbReference type="PRINTS" id="PR00953">
    <property type="entry name" value="TYPE3IMRPROT"/>
</dbReference>
<dbReference type="PANTHER" id="PTHR30065">
    <property type="entry name" value="FLAGELLAR BIOSYNTHETIC PROTEIN FLIR"/>
    <property type="match status" value="1"/>
</dbReference>
<comment type="similarity">
    <text evidence="2 10">Belongs to the FliR/MopE/SpaR family.</text>
</comment>
<dbReference type="GO" id="GO:0006605">
    <property type="term" value="P:protein targeting"/>
    <property type="evidence" value="ECO:0007669"/>
    <property type="project" value="UniProtKB-UniRule"/>
</dbReference>
<evidence type="ECO:0000256" key="10">
    <source>
        <dbReference type="RuleBase" id="RU362071"/>
    </source>
</evidence>
<evidence type="ECO:0000256" key="1">
    <source>
        <dbReference type="ARBA" id="ARBA00002578"/>
    </source>
</evidence>
<dbReference type="InterPro" id="IPR006303">
    <property type="entry name" value="FliR"/>
</dbReference>
<dbReference type="Proteomes" id="UP000271533">
    <property type="component" value="Chromosome"/>
</dbReference>
<keyword evidence="11" id="KW-0969">Cilium</keyword>
<dbReference type="PANTHER" id="PTHR30065:SF8">
    <property type="entry name" value="FLAGELLAR BIOSYNTHETIC PROTEIN FLIR"/>
    <property type="match status" value="1"/>
</dbReference>
<feature type="transmembrane region" description="Helical" evidence="10">
    <location>
        <begin position="65"/>
        <end position="84"/>
    </location>
</feature>
<reference evidence="11 12" key="1">
    <citation type="submission" date="2018-10" db="EMBL/GenBank/DDBJ databases">
        <title>Genome sequence of the corn leaf aphid (Rhopalosiphum maidis Fitch).</title>
        <authorList>
            <person name="Chen W."/>
            <person name="Shakir S."/>
            <person name="Bigham M."/>
            <person name="Fei Z."/>
            <person name="Jander G."/>
        </authorList>
    </citation>
    <scope>NUCLEOTIDE SEQUENCE [LARGE SCALE GENOMIC DNA]</scope>
    <source>
        <strain evidence="11 12">BTI</strain>
    </source>
</reference>
<keyword evidence="5 10" id="KW-0812">Transmembrane</keyword>
<evidence type="ECO:0000256" key="3">
    <source>
        <dbReference type="ARBA" id="ARBA00021717"/>
    </source>
</evidence>
<dbReference type="InterPro" id="IPR002010">
    <property type="entry name" value="T3SS_IM_R"/>
</dbReference>
<keyword evidence="7 10" id="KW-0472">Membrane</keyword>
<organism evidence="11 12">
    <name type="scientific">Buchnera aphidicola subsp. Rhopalosiphum maidis</name>
    <dbReference type="NCBI Taxonomy" id="118109"/>
    <lineage>
        <taxon>Bacteria</taxon>
        <taxon>Pseudomonadati</taxon>
        <taxon>Pseudomonadota</taxon>
        <taxon>Gammaproteobacteria</taxon>
        <taxon>Enterobacterales</taxon>
        <taxon>Erwiniaceae</taxon>
        <taxon>Buchnera</taxon>
    </lineage>
</organism>
<evidence type="ECO:0000313" key="12">
    <source>
        <dbReference type="Proteomes" id="UP000271533"/>
    </source>
</evidence>
<dbReference type="EMBL" id="CP032759">
    <property type="protein sequence ID" value="AYN24425.1"/>
    <property type="molecule type" value="Genomic_DNA"/>
</dbReference>
<name>A0A3G2I553_BUCRM</name>
<feature type="transmembrane region" description="Helical" evidence="10">
    <location>
        <begin position="211"/>
        <end position="233"/>
    </location>
</feature>
<feature type="transmembrane region" description="Helical" evidence="10">
    <location>
        <begin position="12"/>
        <end position="30"/>
    </location>
</feature>
<feature type="transmembrane region" description="Helical" evidence="10">
    <location>
        <begin position="186"/>
        <end position="204"/>
    </location>
</feature>
<evidence type="ECO:0000256" key="8">
    <source>
        <dbReference type="ARBA" id="ARBA00023143"/>
    </source>
</evidence>
<keyword evidence="4 10" id="KW-1003">Cell membrane</keyword>
<dbReference type="NCBIfam" id="TIGR01400">
    <property type="entry name" value="fliR"/>
    <property type="match status" value="1"/>
</dbReference>
<evidence type="ECO:0000256" key="7">
    <source>
        <dbReference type="ARBA" id="ARBA00023136"/>
    </source>
</evidence>
<evidence type="ECO:0000256" key="4">
    <source>
        <dbReference type="ARBA" id="ARBA00022475"/>
    </source>
</evidence>
<evidence type="ECO:0000256" key="6">
    <source>
        <dbReference type="ARBA" id="ARBA00022989"/>
    </source>
</evidence>
<sequence>MLTFNSLELAVLISNFFWPLVRILAFFSTAPIFNNQNVNKKIKIILSILISFLIEPFLPKVQIELFSIMGLFLLFQQILIGIVLGLTCQFLFAVFNLSGEIISLQMGLSFANFFNANRYIGTSIISRWLNVLTLFFFLTLNTHLYLIFMLIDSFYRIPIDVNFLNSNIFFILLNFSSNIFLNGVMFVLPIMIFLLLSTLIMGILNRLSPQLSIFSIGFPLNLLIGMLILYYLMSISFPFFKNLLNQLISFMSYMF</sequence>
<evidence type="ECO:0000256" key="2">
    <source>
        <dbReference type="ARBA" id="ARBA00009772"/>
    </source>
</evidence>
<evidence type="ECO:0000256" key="9">
    <source>
        <dbReference type="NCBIfam" id="TIGR01400"/>
    </source>
</evidence>
<proteinExistence type="inferred from homology"/>
<dbReference type="GO" id="GO:0044780">
    <property type="term" value="P:bacterial-type flagellum assembly"/>
    <property type="evidence" value="ECO:0007669"/>
    <property type="project" value="UniProtKB-UniRule"/>
</dbReference>
<comment type="function">
    <text evidence="1 10">Role in flagellar biosynthesis.</text>
</comment>
<keyword evidence="11" id="KW-0966">Cell projection</keyword>
<keyword evidence="6 10" id="KW-1133">Transmembrane helix</keyword>
<dbReference type="OrthoDB" id="9797790at2"/>
<dbReference type="GO" id="GO:0009425">
    <property type="term" value="C:bacterial-type flagellum basal body"/>
    <property type="evidence" value="ECO:0007669"/>
    <property type="project" value="UniProtKB-SubCell"/>
</dbReference>
<dbReference type="GO" id="GO:0005886">
    <property type="term" value="C:plasma membrane"/>
    <property type="evidence" value="ECO:0007669"/>
    <property type="project" value="UniProtKB-SubCell"/>
</dbReference>
<dbReference type="RefSeq" id="WP_158360931.1">
    <property type="nucleotide sequence ID" value="NZ_CP032759.1"/>
</dbReference>
<dbReference type="AlphaFoldDB" id="A0A3G2I553"/>
<evidence type="ECO:0000256" key="5">
    <source>
        <dbReference type="ARBA" id="ARBA00022692"/>
    </source>
</evidence>
<keyword evidence="8 10" id="KW-0975">Bacterial flagellum</keyword>
<accession>A0A3G2I553</accession>
<feature type="transmembrane region" description="Helical" evidence="10">
    <location>
        <begin position="131"/>
        <end position="151"/>
    </location>
</feature>
<feature type="transmembrane region" description="Helical" evidence="10">
    <location>
        <begin position="42"/>
        <end position="59"/>
    </location>
</feature>
<evidence type="ECO:0000313" key="11">
    <source>
        <dbReference type="EMBL" id="AYN24425.1"/>
    </source>
</evidence>
<keyword evidence="11" id="KW-0282">Flagellum</keyword>
<gene>
    <name evidence="11" type="primary">fliR</name>
    <name evidence="11" type="ORF">D8S97_00245</name>
</gene>
<protein>
    <recommendedName>
        <fullName evidence="3 9">Flagellar biosynthetic protein FliR</fullName>
    </recommendedName>
</protein>
<dbReference type="Pfam" id="PF01311">
    <property type="entry name" value="Bac_export_1"/>
    <property type="match status" value="1"/>
</dbReference>